<accession>A0A078B9X7</accession>
<evidence type="ECO:0000256" key="1">
    <source>
        <dbReference type="SAM" id="MobiDB-lite"/>
    </source>
</evidence>
<gene>
    <name evidence="3" type="primary">Contig12654.g13503</name>
    <name evidence="3" type="ORF">STYLEM_19212</name>
</gene>
<dbReference type="AlphaFoldDB" id="A0A078B9X7"/>
<feature type="region of interest" description="Disordered" evidence="1">
    <location>
        <begin position="34"/>
        <end position="65"/>
    </location>
</feature>
<dbReference type="EMBL" id="CCKQ01018143">
    <property type="protein sequence ID" value="CDW90072.1"/>
    <property type="molecule type" value="Genomic_DNA"/>
</dbReference>
<dbReference type="InParanoid" id="A0A078B9X7"/>
<keyword evidence="4" id="KW-1185">Reference proteome</keyword>
<evidence type="ECO:0000313" key="3">
    <source>
        <dbReference type="EMBL" id="CDW90072.1"/>
    </source>
</evidence>
<organism evidence="3 4">
    <name type="scientific">Stylonychia lemnae</name>
    <name type="common">Ciliate</name>
    <dbReference type="NCBI Taxonomy" id="5949"/>
    <lineage>
        <taxon>Eukaryota</taxon>
        <taxon>Sar</taxon>
        <taxon>Alveolata</taxon>
        <taxon>Ciliophora</taxon>
        <taxon>Intramacronucleata</taxon>
        <taxon>Spirotrichea</taxon>
        <taxon>Stichotrichia</taxon>
        <taxon>Sporadotrichida</taxon>
        <taxon>Oxytrichidae</taxon>
        <taxon>Stylonychinae</taxon>
        <taxon>Stylonychia</taxon>
    </lineage>
</organism>
<evidence type="ECO:0000256" key="2">
    <source>
        <dbReference type="SAM" id="Phobius"/>
    </source>
</evidence>
<dbReference type="OrthoDB" id="320577at2759"/>
<feature type="transmembrane region" description="Helical" evidence="2">
    <location>
        <begin position="146"/>
        <end position="169"/>
    </location>
</feature>
<keyword evidence="2" id="KW-0812">Transmembrane</keyword>
<sequence length="208" mass="24215">MFKGSQIIKSSSRMFWLQKQLQSSQYMTLTQRSFASGGHGHHHDDHHDDHGDHHDDHGHGHHEHVEKPALDHKFLDDSNSNKKFIVFNGLQPTEPGVIVLENPFRHHNDLKLSNGYPGGHSWEEEGNIHDEPYGYELGDDEQGQLVYPYLLLFVGFTCFAHLLHAHFYFDNRKTGEVLYHQRLTANQIEDEIRRIREEDAELRGHKRA</sequence>
<feature type="compositionally biased region" description="Basic and acidic residues" evidence="1">
    <location>
        <begin position="42"/>
        <end position="65"/>
    </location>
</feature>
<protein>
    <submittedName>
        <fullName evidence="3">Uncharacterized protein</fullName>
    </submittedName>
</protein>
<reference evidence="3 4" key="1">
    <citation type="submission" date="2014-06" db="EMBL/GenBank/DDBJ databases">
        <authorList>
            <person name="Swart Estienne"/>
        </authorList>
    </citation>
    <scope>NUCLEOTIDE SEQUENCE [LARGE SCALE GENOMIC DNA]</scope>
    <source>
        <strain evidence="3 4">130c</strain>
    </source>
</reference>
<keyword evidence="2" id="KW-0472">Membrane</keyword>
<proteinExistence type="predicted"/>
<name>A0A078B9X7_STYLE</name>
<evidence type="ECO:0000313" key="4">
    <source>
        <dbReference type="Proteomes" id="UP000039865"/>
    </source>
</evidence>
<keyword evidence="2" id="KW-1133">Transmembrane helix</keyword>
<dbReference type="Proteomes" id="UP000039865">
    <property type="component" value="Unassembled WGS sequence"/>
</dbReference>